<protein>
    <submittedName>
        <fullName evidence="2">DUF1918 domain-containing protein</fullName>
    </submittedName>
</protein>
<keyword evidence="3" id="KW-1185">Reference proteome</keyword>
<dbReference type="InterPro" id="IPR015035">
    <property type="entry name" value="DUF1918"/>
</dbReference>
<accession>A0ABS7PZI7</accession>
<dbReference type="RefSeq" id="WP_222959534.1">
    <property type="nucleotide sequence ID" value="NZ_JAINZZ010000001.1"/>
</dbReference>
<gene>
    <name evidence="2" type="ORF">K7862_01250</name>
</gene>
<comment type="caution">
    <text evidence="2">The sequence shown here is derived from an EMBL/GenBank/DDBJ whole genome shotgun (WGS) entry which is preliminary data.</text>
</comment>
<dbReference type="Proteomes" id="UP000778578">
    <property type="component" value="Unassembled WGS sequence"/>
</dbReference>
<evidence type="ECO:0000313" key="2">
    <source>
        <dbReference type="EMBL" id="MBY8876268.1"/>
    </source>
</evidence>
<sequence length="69" mass="7933">MHAHVGDWIVVESVHLDGHRRRGQIVELEHPDGTPPYMVRWIEDDRETLFFPGPEAHVENRAEHAGSGR</sequence>
<name>A0ABS7PZI7_9ACTN</name>
<evidence type="ECO:0000259" key="1">
    <source>
        <dbReference type="Pfam" id="PF08940"/>
    </source>
</evidence>
<reference evidence="2 3" key="1">
    <citation type="submission" date="2021-08" db="EMBL/GenBank/DDBJ databases">
        <title>WGS of actinomycetes from Thailand.</title>
        <authorList>
            <person name="Thawai C."/>
        </authorList>
    </citation>
    <scope>NUCLEOTIDE SEQUENCE [LARGE SCALE GENOMIC DNA]</scope>
    <source>
        <strain evidence="2 3">PLK6-54</strain>
    </source>
</reference>
<feature type="domain" description="DUF1918" evidence="1">
    <location>
        <begin position="1"/>
        <end position="58"/>
    </location>
</feature>
<dbReference type="SUPFAM" id="SSF50118">
    <property type="entry name" value="Cell growth inhibitor/plasmid maintenance toxic component"/>
    <property type="match status" value="1"/>
</dbReference>
<dbReference type="Gene3D" id="2.30.30.440">
    <property type="entry name" value="Domain of unknown function DUF1918"/>
    <property type="match status" value="1"/>
</dbReference>
<proteinExistence type="predicted"/>
<organism evidence="2 3">
    <name type="scientific">Actinacidiphila acidipaludis</name>
    <dbReference type="NCBI Taxonomy" id="2873382"/>
    <lineage>
        <taxon>Bacteria</taxon>
        <taxon>Bacillati</taxon>
        <taxon>Actinomycetota</taxon>
        <taxon>Actinomycetes</taxon>
        <taxon>Kitasatosporales</taxon>
        <taxon>Streptomycetaceae</taxon>
        <taxon>Actinacidiphila</taxon>
    </lineage>
</organism>
<evidence type="ECO:0000313" key="3">
    <source>
        <dbReference type="Proteomes" id="UP000778578"/>
    </source>
</evidence>
<dbReference type="Pfam" id="PF08940">
    <property type="entry name" value="DUF1918"/>
    <property type="match status" value="1"/>
</dbReference>
<dbReference type="EMBL" id="JAINZZ010000001">
    <property type="protein sequence ID" value="MBY8876268.1"/>
    <property type="molecule type" value="Genomic_DNA"/>
</dbReference>